<sequence>MMNNARFEDALTDVAKVYADPNDIIGAEDLSQQQKVKLLRQWEFDLRENLVASEENMTAETTPEGHSAELLRGVRKALIAIGAVDHKDESAAPTKTGGA</sequence>
<gene>
    <name evidence="1" type="ORF">Q8A70_15645</name>
</gene>
<evidence type="ECO:0000313" key="1">
    <source>
        <dbReference type="EMBL" id="MDQ7249121.1"/>
    </source>
</evidence>
<name>A0ABU0YN18_9PROT</name>
<dbReference type="Proteomes" id="UP001230156">
    <property type="component" value="Unassembled WGS sequence"/>
</dbReference>
<protein>
    <submittedName>
        <fullName evidence="1">Uncharacterized protein</fullName>
    </submittedName>
</protein>
<reference evidence="2" key="1">
    <citation type="submission" date="2023-08" db="EMBL/GenBank/DDBJ databases">
        <title>Rhodospirillaceae gen. nov., a novel taxon isolated from the Yangtze River Yuezi River estuary sludge.</title>
        <authorList>
            <person name="Ruan L."/>
        </authorList>
    </citation>
    <scope>NUCLEOTIDE SEQUENCE [LARGE SCALE GENOMIC DNA]</scope>
    <source>
        <strain evidence="2">R-7</strain>
    </source>
</reference>
<accession>A0ABU0YN18</accession>
<dbReference type="RefSeq" id="WP_379956776.1">
    <property type="nucleotide sequence ID" value="NZ_JAUYVI010000005.1"/>
</dbReference>
<organism evidence="1 2">
    <name type="scientific">Dongia sedimenti</name>
    <dbReference type="NCBI Taxonomy" id="3064282"/>
    <lineage>
        <taxon>Bacteria</taxon>
        <taxon>Pseudomonadati</taxon>
        <taxon>Pseudomonadota</taxon>
        <taxon>Alphaproteobacteria</taxon>
        <taxon>Rhodospirillales</taxon>
        <taxon>Dongiaceae</taxon>
        <taxon>Dongia</taxon>
    </lineage>
</organism>
<comment type="caution">
    <text evidence="1">The sequence shown here is derived from an EMBL/GenBank/DDBJ whole genome shotgun (WGS) entry which is preliminary data.</text>
</comment>
<dbReference type="EMBL" id="JAUYVI010000005">
    <property type="protein sequence ID" value="MDQ7249121.1"/>
    <property type="molecule type" value="Genomic_DNA"/>
</dbReference>
<evidence type="ECO:0000313" key="2">
    <source>
        <dbReference type="Proteomes" id="UP001230156"/>
    </source>
</evidence>
<proteinExistence type="predicted"/>
<keyword evidence="2" id="KW-1185">Reference proteome</keyword>